<evidence type="ECO:0000313" key="1">
    <source>
        <dbReference type="EMBL" id="CUH67176.1"/>
    </source>
</evidence>
<reference evidence="1 2" key="1">
    <citation type="submission" date="2015-09" db="EMBL/GenBank/DDBJ databases">
        <authorList>
            <consortium name="Swine Surveillance"/>
        </authorList>
    </citation>
    <scope>NUCLEOTIDE SEQUENCE [LARGE SCALE GENOMIC DNA]</scope>
    <source>
        <strain evidence="1 2">CECT 4357</strain>
    </source>
</reference>
<evidence type="ECO:0000313" key="2">
    <source>
        <dbReference type="Proteomes" id="UP000051587"/>
    </source>
</evidence>
<keyword evidence="2" id="KW-1185">Reference proteome</keyword>
<dbReference type="RefSeq" id="WP_058263566.1">
    <property type="nucleotide sequence ID" value="NZ_CP051181.1"/>
</dbReference>
<protein>
    <submittedName>
        <fullName evidence="1">Uncharacterized protein</fullName>
    </submittedName>
</protein>
<name>A0A0P1G2T8_THAGE</name>
<dbReference type="EMBL" id="CYSA01000026">
    <property type="protein sequence ID" value="CUH67176.1"/>
    <property type="molecule type" value="Genomic_DNA"/>
</dbReference>
<dbReference type="AlphaFoldDB" id="A0A0P1G2T8"/>
<gene>
    <name evidence="1" type="ORF">TG4357_02851</name>
</gene>
<dbReference type="Proteomes" id="UP000051587">
    <property type="component" value="Unassembled WGS sequence"/>
</dbReference>
<dbReference type="STRING" id="53501.SAMN04488043_101409"/>
<sequence length="204" mass="23624">MAQEAQVRLHIYDAAEAPVSVILRQGPSKHTRMIFWDRRDDSFIDGQWTKHKVYLDRCDLSPDGRYFIYFQLNNRWKDASAGSYTAISRPPYFTALALYPQGDTWGGGGYFVSNTDYVIRTSDDNRDIIGRAPELRRIASDTVDPRSLCASFYSPRRFAAKGGRLYELTEDANEGRLIRDFTNMQFERIRAPYDWRNNEKKGLA</sequence>
<accession>A0A0P1G2T8</accession>
<proteinExistence type="predicted"/>
<organism evidence="1 2">
    <name type="scientific">Thalassovita gelatinovora</name>
    <name type="common">Thalassobius gelatinovorus</name>
    <dbReference type="NCBI Taxonomy" id="53501"/>
    <lineage>
        <taxon>Bacteria</taxon>
        <taxon>Pseudomonadati</taxon>
        <taxon>Pseudomonadota</taxon>
        <taxon>Alphaproteobacteria</taxon>
        <taxon>Rhodobacterales</taxon>
        <taxon>Roseobacteraceae</taxon>
        <taxon>Thalassovita</taxon>
    </lineage>
</organism>
<dbReference type="OrthoDB" id="1434485at2"/>